<feature type="signal peptide" evidence="1">
    <location>
        <begin position="1"/>
        <end position="25"/>
    </location>
</feature>
<gene>
    <name evidence="2" type="ORF">W7K_12290</name>
</gene>
<dbReference type="OrthoDB" id="3976083at2"/>
<name>A0A0L8A9U8_9GAMM</name>
<proteinExistence type="predicted"/>
<comment type="caution">
    <text evidence="2">The sequence shown here is derived from an EMBL/GenBank/DDBJ whole genome shotgun (WGS) entry which is preliminary data.</text>
</comment>
<evidence type="ECO:0000256" key="1">
    <source>
        <dbReference type="SAM" id="SignalP"/>
    </source>
</evidence>
<evidence type="ECO:0000313" key="3">
    <source>
        <dbReference type="Proteomes" id="UP000036890"/>
    </source>
</evidence>
<keyword evidence="1" id="KW-0732">Signal</keyword>
<dbReference type="Pfam" id="PF13688">
    <property type="entry name" value="Reprolysin_5"/>
    <property type="match status" value="1"/>
</dbReference>
<dbReference type="EMBL" id="AJLO02000024">
    <property type="protein sequence ID" value="KOE99148.1"/>
    <property type="molecule type" value="Genomic_DNA"/>
</dbReference>
<reference evidence="2 3" key="1">
    <citation type="journal article" date="2012" name="J. Bacteriol.">
        <title>Genome sequence of a novel nicotine-degrading strain, Pseudomonas geniculata N1.</title>
        <authorList>
            <person name="Tang H."/>
            <person name="Yu H."/>
            <person name="Tai C."/>
            <person name="Huang K."/>
            <person name="Liu Y."/>
            <person name="Wang L."/>
            <person name="Yao Y."/>
            <person name="Wu G."/>
            <person name="Xu P."/>
        </authorList>
    </citation>
    <scope>NUCLEOTIDE SEQUENCE [LARGE SCALE GENOMIC DNA]</scope>
    <source>
        <strain evidence="2 3">N1</strain>
    </source>
</reference>
<accession>A0A0L8A9U8</accession>
<organism evidence="2 3">
    <name type="scientific">Stenotrophomonas geniculata N1</name>
    <dbReference type="NCBI Taxonomy" id="1167641"/>
    <lineage>
        <taxon>Bacteria</taxon>
        <taxon>Pseudomonadati</taxon>
        <taxon>Pseudomonadota</taxon>
        <taxon>Gammaproteobacteria</taxon>
        <taxon>Lysobacterales</taxon>
        <taxon>Lysobacteraceae</taxon>
        <taxon>Stenotrophomonas</taxon>
    </lineage>
</organism>
<sequence>MLSRSIGKAAGGLVLGLSVAAAAHAAPLFEPVTVISRASANSEPALGKLLATPSTATVQEVRVDAAATAQPQLEFELLGQRVQAVRSKVEALPDGGSIWYGQLRSPSDRLTAATSNGQDDPGNSVILVRSGNTLTGSIRKDGKLYRLRPLGNRHVLVEVDESRMPADHPADYNQLPKIPMGNNDRIGIAQASSGTPATIRVLVVATNAAVTAYGGNMQSLVQLAVAESNQGYVNSNVGITLQLAGYETTNYTESGNFTTDLTRFRNTSDGYMDSIHTSRNNTAADVGVLLINNTSYCGLASGIGSTASTAFAAVYWDCATGYYSFAHEIGHLQSARHDIASDPSTSPYAYGHGYRYEPSSGSRWRTIMAYDCSAGCPRLNYWSNPNISYNGIPMGNASTADNQRVLVNTKATIAAFR</sequence>
<dbReference type="AlphaFoldDB" id="A0A0L8A9U8"/>
<protein>
    <submittedName>
        <fullName evidence="2">Peptidyl-Asp metalloendopeptidase</fullName>
    </submittedName>
</protein>
<dbReference type="Proteomes" id="UP000036890">
    <property type="component" value="Unassembled WGS sequence"/>
</dbReference>
<dbReference type="SUPFAM" id="SSF55486">
    <property type="entry name" value="Metalloproteases ('zincins'), catalytic domain"/>
    <property type="match status" value="1"/>
</dbReference>
<dbReference type="InterPro" id="IPR024079">
    <property type="entry name" value="MetalloPept_cat_dom_sf"/>
</dbReference>
<dbReference type="GO" id="GO:0008237">
    <property type="term" value="F:metallopeptidase activity"/>
    <property type="evidence" value="ECO:0007669"/>
    <property type="project" value="InterPro"/>
</dbReference>
<dbReference type="GeneID" id="86936626"/>
<feature type="chain" id="PRO_5005579899" evidence="1">
    <location>
        <begin position="26"/>
        <end position="417"/>
    </location>
</feature>
<evidence type="ECO:0000313" key="2">
    <source>
        <dbReference type="EMBL" id="KOE99148.1"/>
    </source>
</evidence>
<dbReference type="RefSeq" id="WP_010483932.1">
    <property type="nucleotide sequence ID" value="NZ_AJLO02000024.1"/>
</dbReference>
<dbReference type="Gene3D" id="3.40.390.10">
    <property type="entry name" value="Collagenase (Catalytic Domain)"/>
    <property type="match status" value="1"/>
</dbReference>